<dbReference type="SUPFAM" id="SSF109604">
    <property type="entry name" value="HD-domain/PDEase-like"/>
    <property type="match status" value="1"/>
</dbReference>
<keyword evidence="4" id="KW-0143">Chaperone</keyword>
<dbReference type="InterPro" id="IPR036890">
    <property type="entry name" value="HATPase_C_sf"/>
</dbReference>
<keyword evidence="6" id="KW-0418">Kinase</keyword>
<dbReference type="Pfam" id="PF13589">
    <property type="entry name" value="HATPase_c_3"/>
    <property type="match status" value="1"/>
</dbReference>
<protein>
    <submittedName>
        <fullName evidence="6">Histidine kinase/DNA gyrase B/HSP90-like ATPase</fullName>
    </submittedName>
</protein>
<dbReference type="SUPFAM" id="SSF55874">
    <property type="entry name" value="ATPase domain of HSP90 chaperone/DNA topoisomerase II/histidine kinase"/>
    <property type="match status" value="1"/>
</dbReference>
<dbReference type="PRINTS" id="PR00775">
    <property type="entry name" value="HEATSHOCK90"/>
</dbReference>
<keyword evidence="2" id="KW-0547">Nucleotide-binding</keyword>
<dbReference type="GO" id="GO:0016301">
    <property type="term" value="F:kinase activity"/>
    <property type="evidence" value="ECO:0007669"/>
    <property type="project" value="UniProtKB-KW"/>
</dbReference>
<evidence type="ECO:0000256" key="2">
    <source>
        <dbReference type="ARBA" id="ARBA00022741"/>
    </source>
</evidence>
<dbReference type="GO" id="GO:0016887">
    <property type="term" value="F:ATP hydrolysis activity"/>
    <property type="evidence" value="ECO:0007669"/>
    <property type="project" value="InterPro"/>
</dbReference>
<dbReference type="Gene3D" id="1.10.3210.10">
    <property type="entry name" value="Hypothetical protein af1432"/>
    <property type="match status" value="1"/>
</dbReference>
<sequence>MFRETKLIKKLEERNSRFYSTVLNIYEEVESLLNSRIPQVFPTYTQHDVAHSTRIIKHIEKILLDIDELNDLEITLIILSSLLHDIGMAANEDEIKKIEEGNLVYNNLDYNSFLEMFNGNKIEATQDYLRRVHAERSANFIKENFKKKLVIPGMTNKSYSEVLALICKSHTEDIMWVKNNLEKEYVIGEFKIVPQFYAVLLRLGDILDFDGARTPRRLYNAISPSGYSKEEWEQHFDIDNTEKVFEDSRGKKSIHFYGKCSEPKIHRKVLSYLDWVNQEIINAIEITKEFDEFHKIEIHPKVIDNIKSEEYSIVDLKFQMNYKNTIEFLMGESLYGDKKVGLRELIQNSIDACLLLKEIKSRNSESIYEDYHPKIHIIFDGTNNIVRVKDNGIGMSIYSLKRYFLEVGASYYKSQEFLLSGYNYESIGNYGIGFLASFMLSDSLKVRTRDYTDNKLLEVDIFKDNEYVSIKEQENINFHGTEIILNYDQFFDVFESALEVEKYIKENYLIQDFQIIIDVIDGDKIQVTNDKKENKRELNLSRYLDGIDVTLIPPNPLMPSFIEHLSEIKREEISYCFDGIKVIDVKECNIPLGNYLSNNKLKTVSFMGVESSSELYDIIALEEYIDDVEVYYREKHHDEDITIAISPGIEIKKFPTTLIQTDEIVKGLKFEDLEEFDEFYHENSSGTFFYRNELIFFGIEGLNKYLEINSFRSKPNTTDFFVRNVFVENSNLIFDNGLYFAKNRLRFELNISNKQIVPNVARNELLKSDIMLLSNSVQQALYLHMLDEIKDPIEKIIFKGYIKKYHNYQKSLLKDEFKSIINNL</sequence>
<reference evidence="6 7" key="1">
    <citation type="submission" date="2018-06" db="EMBL/GenBank/DDBJ databases">
        <title>Genomic Encyclopedia of Type Strains, Phase IV (KMG-IV): sequencing the most valuable type-strain genomes for metagenomic binning, comparative biology and taxonomic classification.</title>
        <authorList>
            <person name="Goeker M."/>
        </authorList>
    </citation>
    <scope>NUCLEOTIDE SEQUENCE [LARGE SCALE GENOMIC DNA]</scope>
    <source>
        <strain evidence="6 7">DSM 5</strain>
    </source>
</reference>
<dbReference type="InterPro" id="IPR056471">
    <property type="entry name" value="HD-CE"/>
</dbReference>
<dbReference type="AlphaFoldDB" id="A0A2W7N620"/>
<evidence type="ECO:0000313" key="6">
    <source>
        <dbReference type="EMBL" id="PZX07413.1"/>
    </source>
</evidence>
<gene>
    <name evidence="6" type="ORF">C7437_101526</name>
</gene>
<dbReference type="Pfam" id="PF24391">
    <property type="entry name" value="HD-CE"/>
    <property type="match status" value="1"/>
</dbReference>
<evidence type="ECO:0000256" key="3">
    <source>
        <dbReference type="ARBA" id="ARBA00022840"/>
    </source>
</evidence>
<dbReference type="PANTHER" id="PTHR11528">
    <property type="entry name" value="HEAT SHOCK PROTEIN 90 FAMILY MEMBER"/>
    <property type="match status" value="1"/>
</dbReference>
<keyword evidence="7" id="KW-1185">Reference proteome</keyword>
<evidence type="ECO:0000313" key="7">
    <source>
        <dbReference type="Proteomes" id="UP000248646"/>
    </source>
</evidence>
<dbReference type="GO" id="GO:0005524">
    <property type="term" value="F:ATP binding"/>
    <property type="evidence" value="ECO:0007669"/>
    <property type="project" value="UniProtKB-KW"/>
</dbReference>
<dbReference type="InterPro" id="IPR001404">
    <property type="entry name" value="Hsp90_fam"/>
</dbReference>
<organism evidence="6 7">
    <name type="scientific">Psychrobacillus insolitus</name>
    <dbReference type="NCBI Taxonomy" id="1461"/>
    <lineage>
        <taxon>Bacteria</taxon>
        <taxon>Bacillati</taxon>
        <taxon>Bacillota</taxon>
        <taxon>Bacilli</taxon>
        <taxon>Bacillales</taxon>
        <taxon>Bacillaceae</taxon>
        <taxon>Psychrobacillus</taxon>
    </lineage>
</organism>
<evidence type="ECO:0000256" key="4">
    <source>
        <dbReference type="ARBA" id="ARBA00023186"/>
    </source>
</evidence>
<evidence type="ECO:0000259" key="5">
    <source>
        <dbReference type="Pfam" id="PF24391"/>
    </source>
</evidence>
<proteinExistence type="inferred from homology"/>
<dbReference type="Gene3D" id="3.30.565.10">
    <property type="entry name" value="Histidine kinase-like ATPase, C-terminal domain"/>
    <property type="match status" value="1"/>
</dbReference>
<comment type="similarity">
    <text evidence="1">Belongs to the heat shock protein 90 family.</text>
</comment>
<dbReference type="GO" id="GO:0051082">
    <property type="term" value="F:unfolded protein binding"/>
    <property type="evidence" value="ECO:0007669"/>
    <property type="project" value="InterPro"/>
</dbReference>
<dbReference type="InterPro" id="IPR020575">
    <property type="entry name" value="Hsp90_N"/>
</dbReference>
<keyword evidence="6" id="KW-0808">Transferase</keyword>
<comment type="caution">
    <text evidence="6">The sequence shown here is derived from an EMBL/GenBank/DDBJ whole genome shotgun (WGS) entry which is preliminary data.</text>
</comment>
<feature type="domain" description="HD-CE" evidence="5">
    <location>
        <begin position="41"/>
        <end position="280"/>
    </location>
</feature>
<accession>A0A2W7N620</accession>
<dbReference type="EMBL" id="QKZI01000001">
    <property type="protein sequence ID" value="PZX07413.1"/>
    <property type="molecule type" value="Genomic_DNA"/>
</dbReference>
<name>A0A2W7N620_9BACI</name>
<evidence type="ECO:0000256" key="1">
    <source>
        <dbReference type="ARBA" id="ARBA00008239"/>
    </source>
</evidence>
<dbReference type="GO" id="GO:0140662">
    <property type="term" value="F:ATP-dependent protein folding chaperone"/>
    <property type="evidence" value="ECO:0007669"/>
    <property type="project" value="InterPro"/>
</dbReference>
<dbReference type="Proteomes" id="UP000248646">
    <property type="component" value="Unassembled WGS sequence"/>
</dbReference>
<keyword evidence="3" id="KW-0067">ATP-binding</keyword>
<dbReference type="RefSeq" id="WP_111438062.1">
    <property type="nucleotide sequence ID" value="NZ_QKZI01000001.1"/>
</dbReference>
<dbReference type="OrthoDB" id="9802640at2"/>